<dbReference type="PANTHER" id="PTHR43026">
    <property type="entry name" value="2-HYDROXYACID DEHYDROGENASE HOMOLOG 1-RELATED"/>
    <property type="match status" value="1"/>
</dbReference>
<dbReference type="GO" id="GO:0008720">
    <property type="term" value="F:D-lactate dehydrogenase (NAD+) activity"/>
    <property type="evidence" value="ECO:0007669"/>
    <property type="project" value="TreeGrafter"/>
</dbReference>
<keyword evidence="2 4" id="KW-0560">Oxidoreductase</keyword>
<dbReference type="GO" id="GO:0047545">
    <property type="term" value="F:(S)-2-hydroxyglutarate dehydrogenase activity"/>
    <property type="evidence" value="ECO:0007669"/>
    <property type="project" value="UniProtKB-ARBA"/>
</dbReference>
<dbReference type="GO" id="GO:0006564">
    <property type="term" value="P:L-serine biosynthetic process"/>
    <property type="evidence" value="ECO:0007669"/>
    <property type="project" value="UniProtKB-ARBA"/>
</dbReference>
<dbReference type="CDD" id="cd12187">
    <property type="entry name" value="LDH_like_1"/>
    <property type="match status" value="1"/>
</dbReference>
<name>A0A1F6BKX4_9BACT</name>
<dbReference type="PROSITE" id="PS00671">
    <property type="entry name" value="D_2_HYDROXYACID_DH_3"/>
    <property type="match status" value="1"/>
</dbReference>
<evidence type="ECO:0000256" key="2">
    <source>
        <dbReference type="ARBA" id="ARBA00023002"/>
    </source>
</evidence>
<dbReference type="InterPro" id="IPR006139">
    <property type="entry name" value="D-isomer_2_OHA_DH_cat_dom"/>
</dbReference>
<feature type="domain" description="D-isomer specific 2-hydroxyacid dehydrogenase NAD-binding" evidence="6">
    <location>
        <begin position="121"/>
        <end position="318"/>
    </location>
</feature>
<dbReference type="InterPro" id="IPR058205">
    <property type="entry name" value="D-LDH-like"/>
</dbReference>
<dbReference type="AlphaFoldDB" id="A0A1F6BKX4"/>
<dbReference type="STRING" id="1798468.A2110_01960"/>
<evidence type="ECO:0000259" key="6">
    <source>
        <dbReference type="Pfam" id="PF02826"/>
    </source>
</evidence>
<dbReference type="EMBL" id="MFKH01000008">
    <property type="protein sequence ID" value="OGG37581.1"/>
    <property type="molecule type" value="Genomic_DNA"/>
</dbReference>
<evidence type="ECO:0000256" key="4">
    <source>
        <dbReference type="RuleBase" id="RU003719"/>
    </source>
</evidence>
<feature type="domain" description="D-isomer specific 2-hydroxyacid dehydrogenase catalytic" evidence="5">
    <location>
        <begin position="57"/>
        <end position="346"/>
    </location>
</feature>
<evidence type="ECO:0000313" key="7">
    <source>
        <dbReference type="EMBL" id="OGG37581.1"/>
    </source>
</evidence>
<dbReference type="SUPFAM" id="SSF52283">
    <property type="entry name" value="Formate/glycerate dehydrogenase catalytic domain-like"/>
    <property type="match status" value="1"/>
</dbReference>
<dbReference type="Proteomes" id="UP000176273">
    <property type="component" value="Unassembled WGS sequence"/>
</dbReference>
<dbReference type="InterPro" id="IPR036291">
    <property type="entry name" value="NAD(P)-bd_dom_sf"/>
</dbReference>
<evidence type="ECO:0008006" key="9">
    <source>
        <dbReference type="Google" id="ProtNLM"/>
    </source>
</evidence>
<organism evidence="7 8">
    <name type="scientific">Candidatus Jorgensenbacteria bacterium GWA1_54_12</name>
    <dbReference type="NCBI Taxonomy" id="1798468"/>
    <lineage>
        <taxon>Bacteria</taxon>
        <taxon>Candidatus Joergenseniibacteriota</taxon>
    </lineage>
</organism>
<dbReference type="Pfam" id="PF02826">
    <property type="entry name" value="2-Hacid_dh_C"/>
    <property type="match status" value="1"/>
</dbReference>
<dbReference type="InterPro" id="IPR006140">
    <property type="entry name" value="D-isomer_DH_NAD-bd"/>
</dbReference>
<dbReference type="PANTHER" id="PTHR43026:SF1">
    <property type="entry name" value="2-HYDROXYACID DEHYDROGENASE HOMOLOG 1-RELATED"/>
    <property type="match status" value="1"/>
</dbReference>
<evidence type="ECO:0000256" key="3">
    <source>
        <dbReference type="ARBA" id="ARBA00023027"/>
    </source>
</evidence>
<protein>
    <recommendedName>
        <fullName evidence="9">Hydroxyacid dehydrogenase</fullName>
    </recommendedName>
</protein>
<evidence type="ECO:0000259" key="5">
    <source>
        <dbReference type="Pfam" id="PF00389"/>
    </source>
</evidence>
<dbReference type="Gene3D" id="3.40.50.720">
    <property type="entry name" value="NAD(P)-binding Rossmann-like Domain"/>
    <property type="match status" value="2"/>
</dbReference>
<dbReference type="PROSITE" id="PS00670">
    <property type="entry name" value="D_2_HYDROXYACID_DH_2"/>
    <property type="match status" value="1"/>
</dbReference>
<gene>
    <name evidence="7" type="ORF">A2110_01960</name>
</gene>
<evidence type="ECO:0000256" key="1">
    <source>
        <dbReference type="ARBA" id="ARBA00005854"/>
    </source>
</evidence>
<comment type="caution">
    <text evidence="7">The sequence shown here is derived from an EMBL/GenBank/DDBJ whole genome shotgun (WGS) entry which is preliminary data.</text>
</comment>
<dbReference type="GO" id="GO:0051287">
    <property type="term" value="F:NAD binding"/>
    <property type="evidence" value="ECO:0007669"/>
    <property type="project" value="InterPro"/>
</dbReference>
<sequence>MKIAFFETDKEEEGYFSRELASPASSLAGSGFELVFAEEALNKEFQKPGHGFGNPTDAEIISVFVGSVIDVSVLRKFPNLKLIATRSTGYDHIDIAACRGRSIAVANVPTYGEYTVAEYAFGLILMLSRRLYEAYHEVREAGNFSVKGLRGFDLYGKTLGVIGTGNIGRHVVKIGKGFSMQVVAVDAKPDELFARETGFTYRSLQDVLKMSDVVTLHVPYLPSTHHLLNRENIGLMKRGAYLINTSRGAIVETEALLDALKSGQIAGAGLDVLEEEGITKDEFGYLLTQTSEAPDLRVVLANHVLIDLPNVIVTPHNAFNTDGAWGRILGTTLRNIVNFMQGAPYAAVT</sequence>
<dbReference type="Pfam" id="PF00389">
    <property type="entry name" value="2-Hacid_dh"/>
    <property type="match status" value="1"/>
</dbReference>
<comment type="similarity">
    <text evidence="1 4">Belongs to the D-isomer specific 2-hydroxyacid dehydrogenase family.</text>
</comment>
<dbReference type="GO" id="GO:0004617">
    <property type="term" value="F:phosphoglycerate dehydrogenase activity"/>
    <property type="evidence" value="ECO:0007669"/>
    <property type="project" value="UniProtKB-ARBA"/>
</dbReference>
<dbReference type="FunFam" id="3.40.50.720:FF:000041">
    <property type="entry name" value="D-3-phosphoglycerate dehydrogenase"/>
    <property type="match status" value="1"/>
</dbReference>
<dbReference type="InterPro" id="IPR029753">
    <property type="entry name" value="D-isomer_DH_CS"/>
</dbReference>
<proteinExistence type="inferred from homology"/>
<evidence type="ECO:0000313" key="8">
    <source>
        <dbReference type="Proteomes" id="UP000176273"/>
    </source>
</evidence>
<dbReference type="SUPFAM" id="SSF51735">
    <property type="entry name" value="NAD(P)-binding Rossmann-fold domains"/>
    <property type="match status" value="1"/>
</dbReference>
<keyword evidence="3" id="KW-0520">NAD</keyword>
<reference evidence="7 8" key="1">
    <citation type="journal article" date="2016" name="Nat. Commun.">
        <title>Thousands of microbial genomes shed light on interconnected biogeochemical processes in an aquifer system.</title>
        <authorList>
            <person name="Anantharaman K."/>
            <person name="Brown C.T."/>
            <person name="Hug L.A."/>
            <person name="Sharon I."/>
            <person name="Castelle C.J."/>
            <person name="Probst A.J."/>
            <person name="Thomas B.C."/>
            <person name="Singh A."/>
            <person name="Wilkins M.J."/>
            <person name="Karaoz U."/>
            <person name="Brodie E.L."/>
            <person name="Williams K.H."/>
            <person name="Hubbard S.S."/>
            <person name="Banfield J.F."/>
        </authorList>
    </citation>
    <scope>NUCLEOTIDE SEQUENCE [LARGE SCALE GENOMIC DNA]</scope>
</reference>
<accession>A0A1F6BKX4</accession>